<dbReference type="SUPFAM" id="SSF49313">
    <property type="entry name" value="Cadherin-like"/>
    <property type="match status" value="1"/>
</dbReference>
<name>A0ABD2JI46_HETSC</name>
<dbReference type="InterPro" id="IPR001791">
    <property type="entry name" value="Laminin_G"/>
</dbReference>
<evidence type="ECO:0000259" key="15">
    <source>
        <dbReference type="PROSITE" id="PS50268"/>
    </source>
</evidence>
<evidence type="ECO:0000256" key="11">
    <source>
        <dbReference type="PROSITE-ProRule" id="PRU00122"/>
    </source>
</evidence>
<proteinExistence type="inferred from homology"/>
<dbReference type="InterPro" id="IPR012879">
    <property type="entry name" value="CCDC47"/>
</dbReference>
<protein>
    <recommendedName>
        <fullName evidence="8">PAT complex subunit CCDC47</fullName>
    </recommendedName>
    <alternativeName>
        <fullName evidence="9">Coiled-coil domain-containing protein 47</fullName>
    </alternativeName>
</protein>
<evidence type="ECO:0000256" key="7">
    <source>
        <dbReference type="ARBA" id="ARBA00034746"/>
    </source>
</evidence>
<feature type="domain" description="Laminin G" evidence="14">
    <location>
        <begin position="941"/>
        <end position="1151"/>
    </location>
</feature>
<evidence type="ECO:0000256" key="13">
    <source>
        <dbReference type="SAM" id="Phobius"/>
    </source>
</evidence>
<feature type="compositionally biased region" description="Low complexity" evidence="12">
    <location>
        <begin position="1643"/>
        <end position="1656"/>
    </location>
</feature>
<organism evidence="16 17">
    <name type="scientific">Heterodera schachtii</name>
    <name type="common">Sugarbeet cyst nematode worm</name>
    <name type="synonym">Tylenchus schachtii</name>
    <dbReference type="NCBI Taxonomy" id="97005"/>
    <lineage>
        <taxon>Eukaryota</taxon>
        <taxon>Metazoa</taxon>
        <taxon>Ecdysozoa</taxon>
        <taxon>Nematoda</taxon>
        <taxon>Chromadorea</taxon>
        <taxon>Rhabditida</taxon>
        <taxon>Tylenchina</taxon>
        <taxon>Tylenchomorpha</taxon>
        <taxon>Tylenchoidea</taxon>
        <taxon>Heteroderidae</taxon>
        <taxon>Heteroderinae</taxon>
        <taxon>Heterodera</taxon>
    </lineage>
</organism>
<gene>
    <name evidence="16" type="ORF">niasHS_006742</name>
</gene>
<evidence type="ECO:0000313" key="16">
    <source>
        <dbReference type="EMBL" id="KAL3090290.1"/>
    </source>
</evidence>
<dbReference type="PANTHER" id="PTHR12883">
    <property type="entry name" value="ADIPOCYTE-SPECIFIC PROTEIN 4-RELATED"/>
    <property type="match status" value="1"/>
</dbReference>
<dbReference type="PROSITE" id="PS50268">
    <property type="entry name" value="CADHERIN_2"/>
    <property type="match status" value="1"/>
</dbReference>
<dbReference type="Proteomes" id="UP001620645">
    <property type="component" value="Unassembled WGS sequence"/>
</dbReference>
<keyword evidence="17" id="KW-1185">Reference proteome</keyword>
<dbReference type="CDD" id="cd11304">
    <property type="entry name" value="Cadherin_repeat"/>
    <property type="match status" value="2"/>
</dbReference>
<feature type="transmembrane region" description="Helical" evidence="13">
    <location>
        <begin position="1457"/>
        <end position="1481"/>
    </location>
</feature>
<keyword evidence="2" id="KW-0677">Repeat</keyword>
<comment type="caution">
    <text evidence="11">Lacks conserved residue(s) required for the propagation of feature annotation.</text>
</comment>
<dbReference type="InterPro" id="IPR002126">
    <property type="entry name" value="Cadherin-like_dom"/>
</dbReference>
<dbReference type="Pfam" id="PF00028">
    <property type="entry name" value="Cadherin"/>
    <property type="match status" value="1"/>
</dbReference>
<dbReference type="EMBL" id="JBICCN010000143">
    <property type="protein sequence ID" value="KAL3090290.1"/>
    <property type="molecule type" value="Genomic_DNA"/>
</dbReference>
<feature type="region of interest" description="Disordered" evidence="12">
    <location>
        <begin position="1638"/>
        <end position="1694"/>
    </location>
</feature>
<dbReference type="CDD" id="cd00110">
    <property type="entry name" value="LamG"/>
    <property type="match status" value="1"/>
</dbReference>
<dbReference type="SUPFAM" id="SSF49899">
    <property type="entry name" value="Concanavalin A-like lectins/glucanases"/>
    <property type="match status" value="1"/>
</dbReference>
<evidence type="ECO:0000256" key="6">
    <source>
        <dbReference type="ARBA" id="ARBA00034697"/>
    </source>
</evidence>
<dbReference type="Pfam" id="PF07946">
    <property type="entry name" value="CCDC47"/>
    <property type="match status" value="1"/>
</dbReference>
<evidence type="ECO:0000256" key="12">
    <source>
        <dbReference type="SAM" id="MobiDB-lite"/>
    </source>
</evidence>
<sequence>MASFIQLFWVIVNDVNDNAPRFGHILYLSLNRSTPVGSVVFRVRIEDPDLAENARNWFSLSGEGVEEAERLFSIDKWTGEMTLIRELTGEKISALRFGITAQDEKWHVQSIMTVQIVEDENEQRTNRMSTEAKTFEFVAFGEGGDQRTEAELAQTEQLGRVPGRCYAMPTIGWAWTKHEGTETALIADRRLFKLLERGEGTAEREVALFCADGIGQQKVRLRWRRSPADFPSYFPPINLPIDHSSIHPSTSVHLFFIPYPNSLSLILPPTSIPSLPIADRSKTAQIGRVIVEDGEEENEENEQTEHKWHFELGDQWDQSWIRVDKRSGILSSNASAIAFPTDWTDGQKLIGVKVTDENGQRKGMGKFRVIWPLSTSVLTPKFVRRIWHFSVPRHSPNGTIVGQLQIDGPKGNKIWQIVMDAKSEKAFDIDQTTGELTIRRREERTNLKRKKKVANGGGEEAEEATIVVALIGAAGGELFDRCVVRVFFSRLRPPCVAFPSPHFSVRLSSTASDQTVLLRFDIIRHTDFKIVLSDPPQPLPFCFSARSPSVLSLCSSLSPLRLSSLSSSVPLLLFLLLLHPSGRVCSRSSVSVLILPSSTSFLPFVPVGGVGFVRRNALPGQNVLKFRNGRGPFEMVDQQMDKLFRLHPSSGVLSTRISFVGLRLPSLLPIVVRSHNATFHLVVLLKEQQWKNANVASDSNAEIEVILPVISSEYANPNRRRCVPTSKRLGNELRSNVTITSSCSLLLSPLPLSSVPSEFVPLGNGISLRIDSLHLLVVLPHLVELRLFSSTKNLATILGAIERAVPDLVLLLPFVLSADFSAPFGFHRLLIAFRDQNGNFLAQSDAVRLLQHFFITFSDLSDNSWNLRVEETNFQVEEEKGILDCLKGPREVIGTAQKVWAPIKADESCLRLGPIFTPKCPSSPIASANELISAPVLSFMPSGNFNDHFGFVRFSGILLPRVRLISLQFLTAQSSALLLYFSLDSASSFFLSVDLINGKPRLNVGLTLPVQSRVIEKSVNDEKWWHLELSWTKGRVTLALAECQREDENGDECAQMSHGVHRVHVQLLQENNLLLHPPSLRFSSSVIFGDLSALSDLFRHSAGRTSDFSFVGCQRRIAIDGIEINGQDLAILEERLDQFMAEINATTSSMCPLIGGAGNEWPNVCHGENARKACGKGICVPEGSDSFTCQCESQQVESANCEQVLSAASLRFRPLRFVLSSRTFNRLSFVPLPGNLVHSLPRRPSSVRRGEDENIQFADGLNVFGLDFHSSNSENGKGEQALLCIEFEDLLLMIAVEMSVNSLRFVLHRRHTNDTQPTPFPLSFQLSVNSSTPLDIHWHRLAMGMSPDGTMLRLQLDDMAPVVHRSSLPNFFPFPLCSRLKLLSLGSTCSSLNAHQNLSAFRGCVRRFLINNQLQQIHPQMAPLPSHKRSLRLLIEENQPEDAISQLCLSAKSAEHAIFASTFAVISVLFLLSFVLFAIVFRFKRRKRKESAKRNKNVQISSSFVTQSQTPTIIVPSQFNGEEEEQKMAKLENWRAMAVSTDTFSSLGFSSCSTFPRHSNIIGPSDAEGHRFNMSPPIIIQSLPKKAKIVKMIAYDMKLLTMAAKKLKRKKKMKFTADGDGVISDNEFAEFEFIDEEDPISDQQSNDNYQQNGQQQKEQRNDDKMDQPNDHNSKEEQIDKSAEENGAEKSVRSEGDFSFLVDEEEFDEFPAKTVEEIDQTHKGEVPVNKPPKPLTFAEVPSHFRSNWSSYQVELLALLIILVYALNYAYGKSKNHSIAHKWFMDNRERLEKQFALVGDDGTSQENMGGCLIRETDFAYSVWCTGRIGCRSMHSQIKLFKRQDLLGMMIGLVRPRPDNVVHKIDLDPDEMDSFVLIFGQRKNVQKTVKEMHDLSTYVTERKNVDKVQLPSSICVFAEIAETIPAIIDASTLQFLKKCEKYVEYIHFSDQYAGAKQPDDQYVRLPETHPTLVFSYIITDDNEEGHLMDSMLLNFTFFMLDKVRRYRLSKEGKAKADKKRQNVQENFLKLTHQQRQEAAQTRREEKTRERKQRVIEEEDPDRQKRLERLEQKRDAKQKQPKMKQFKIK</sequence>
<dbReference type="InterPro" id="IPR020894">
    <property type="entry name" value="Cadherin_CS"/>
</dbReference>
<evidence type="ECO:0000256" key="1">
    <source>
        <dbReference type="ARBA" id="ARBA00022692"/>
    </source>
</evidence>
<evidence type="ECO:0000256" key="4">
    <source>
        <dbReference type="ARBA" id="ARBA00022989"/>
    </source>
</evidence>
<feature type="compositionally biased region" description="Basic residues" evidence="12">
    <location>
        <begin position="2075"/>
        <end position="2085"/>
    </location>
</feature>
<reference evidence="16 17" key="1">
    <citation type="submission" date="2024-10" db="EMBL/GenBank/DDBJ databases">
        <authorList>
            <person name="Kim D."/>
        </authorList>
    </citation>
    <scope>NUCLEOTIDE SEQUENCE [LARGE SCALE GENOMIC DNA]</scope>
    <source>
        <strain evidence="16">Taebaek</strain>
    </source>
</reference>
<dbReference type="PROSITE" id="PS00232">
    <property type="entry name" value="CADHERIN_1"/>
    <property type="match status" value="1"/>
</dbReference>
<feature type="compositionally biased region" description="Basic and acidic residues" evidence="12">
    <location>
        <begin position="2037"/>
        <end position="2074"/>
    </location>
</feature>
<feature type="transmembrane region" description="Helical" evidence="13">
    <location>
        <begin position="1752"/>
        <end position="1769"/>
    </location>
</feature>
<evidence type="ECO:0000256" key="3">
    <source>
        <dbReference type="ARBA" id="ARBA00022837"/>
    </source>
</evidence>
<evidence type="ECO:0000259" key="14">
    <source>
        <dbReference type="PROSITE" id="PS50025"/>
    </source>
</evidence>
<evidence type="ECO:0000256" key="2">
    <source>
        <dbReference type="ARBA" id="ARBA00022737"/>
    </source>
</evidence>
<dbReference type="Gene3D" id="2.60.40.60">
    <property type="entry name" value="Cadherins"/>
    <property type="match status" value="2"/>
</dbReference>
<evidence type="ECO:0000313" key="17">
    <source>
        <dbReference type="Proteomes" id="UP001620645"/>
    </source>
</evidence>
<comment type="similarity">
    <text evidence="7">Belongs to the CCDC47 family.</text>
</comment>
<dbReference type="Gene3D" id="2.60.120.200">
    <property type="match status" value="1"/>
</dbReference>
<dbReference type="PANTHER" id="PTHR12883:SF0">
    <property type="entry name" value="PAT COMPLEX SUBUNIT CCDC47"/>
    <property type="match status" value="1"/>
</dbReference>
<feature type="region of interest" description="Disordered" evidence="12">
    <location>
        <begin position="2028"/>
        <end position="2085"/>
    </location>
</feature>
<keyword evidence="1 13" id="KW-0812">Transmembrane</keyword>
<dbReference type="InterPro" id="IPR013320">
    <property type="entry name" value="ConA-like_dom_sf"/>
</dbReference>
<accession>A0ABD2JI46</accession>
<keyword evidence="3 10" id="KW-0106">Calcium</keyword>
<evidence type="ECO:0000256" key="8">
    <source>
        <dbReference type="ARBA" id="ARBA00034875"/>
    </source>
</evidence>
<keyword evidence="5 13" id="KW-0472">Membrane</keyword>
<dbReference type="InterPro" id="IPR015919">
    <property type="entry name" value="Cadherin-like_sf"/>
</dbReference>
<keyword evidence="4 13" id="KW-1133">Transmembrane helix</keyword>
<evidence type="ECO:0000256" key="9">
    <source>
        <dbReference type="ARBA" id="ARBA00034902"/>
    </source>
</evidence>
<dbReference type="PROSITE" id="PS50025">
    <property type="entry name" value="LAM_G_DOMAIN"/>
    <property type="match status" value="1"/>
</dbReference>
<dbReference type="Pfam" id="PF02210">
    <property type="entry name" value="Laminin_G_2"/>
    <property type="match status" value="1"/>
</dbReference>
<evidence type="ECO:0000256" key="10">
    <source>
        <dbReference type="PROSITE-ProRule" id="PRU00043"/>
    </source>
</evidence>
<comment type="caution">
    <text evidence="16">The sequence shown here is derived from an EMBL/GenBank/DDBJ whole genome shotgun (WGS) entry which is preliminary data.</text>
</comment>
<evidence type="ECO:0000256" key="5">
    <source>
        <dbReference type="ARBA" id="ARBA00023136"/>
    </source>
</evidence>
<comment type="subcellular location">
    <subcellularLocation>
        <location evidence="6">Rough endoplasmic reticulum membrane</location>
        <topology evidence="6">Single-pass type I membrane protein</topology>
    </subcellularLocation>
</comment>
<dbReference type="GO" id="GO:0005509">
    <property type="term" value="F:calcium ion binding"/>
    <property type="evidence" value="ECO:0007669"/>
    <property type="project" value="UniProtKB-UniRule"/>
</dbReference>
<feature type="domain" description="Cadherin" evidence="15">
    <location>
        <begin position="22"/>
        <end position="135"/>
    </location>
</feature>
<feature type="compositionally biased region" description="Basic and acidic residues" evidence="12">
    <location>
        <begin position="1657"/>
        <end position="1694"/>
    </location>
</feature>
<dbReference type="GO" id="GO:0030867">
    <property type="term" value="C:rough endoplasmic reticulum membrane"/>
    <property type="evidence" value="ECO:0007669"/>
    <property type="project" value="UniProtKB-SubCell"/>
</dbReference>